<name>A0A815GAM4_ADIRI</name>
<sequence length="1149" mass="129296">MANNQTPSPKDYSALLDYNFNQLNNRPLLDAKLLLDGDQDWFLLEYLDEMELMGFNHEQTLNALLNMIGSLSNNSYSRNLLNGSPVWLNIFSHVLGATGSNKSYLANEIIHSLKILDKMYPGVYSNRQALHDVDGDEEPPRKKPKTDPWSFVASSVTEAALSKTTNYTDLMVINPDGDNALKLLSYYDQNTIGGAQGVSCFCNAYDGIEPGSNRVTGVELSSNERDRPSKMSMYVVSTGKKLSIPLIKLTEEGANDGIYGRVWYTHSNTVRQLPNILIQKQISLPNFTHVALGCHSFFQDRIIEFRYGLYRSDFDSRPRGESDSLFEHFSLIHVCACCHISAQMQDARRRQNVNLPEFHGIAMDEQDIVQQQPRGTGNSSDDSMEQASAFELVTTYVNQVWSESFTLEKHVGEMWRKVPYHLPKAITTIKVLRILFRIMGDNLLFYLNSQEGSRSYQTKLVSNMFINTLNEVLNDFFVRSTRAIQVNKQRISVLLLTPDDVEVGYSWCRWKLETTAMLFSTNNIEQIINERAKKTISNSVSKKSTDQQRIGNAMTKVLLTPTIFFTNSYLFSSCVRGGSGLFMQKKSTDLKYDIVVEHLLADGLIMKCDVIQGARTPTNAKVSPSYYKQPPSYFEQSDSRMQKLQNLGIGFNEYEKMYLNSSLPANMCFNSNGIELIKGDEWVQFYHTCLSDATAALMIETRTKMNEIIHVNGRFHLTNVNIGPTGTGFETITNDSSQEQVETIPRRLNSNNDNNLEQGNSFLTSPDSFTLQCLTTNQVGQSIQKIESVNERKQALDMFNQDNNFHPRSHSTPVINDDHERSPSTHSPLDPVSASSNQHNPGVAMLLPTKNDSDCPSSSTDANISAHTMSTVLSFSLQNESNDSLNTVIETLNSSSIQLGPVVPKIIGENRITQQEQSKIITDVLQDLVDVASIQRDSLVNSQLPISTSNKKRGRQSTCKSSTSSVNESDILNVVEDNRHPIWRKLILNKHVLASMSDLSRTVVGSNEINASRTRCIEKLLNIGLFLNGDAFLNGKEKSVLKNSPEDPRLISILDTYGIDMDEYKASFNSNSSFVYNDDVPIPAVPNHRTNKNKFTQAFVNKIQSDAFYSTHLQIDPAHVLQSSVLKRKTTSNYKTDLFRQQKQQKNTK</sequence>
<evidence type="ECO:0000313" key="2">
    <source>
        <dbReference type="EMBL" id="CAF1336208.1"/>
    </source>
</evidence>
<dbReference type="Proteomes" id="UP000663852">
    <property type="component" value="Unassembled WGS sequence"/>
</dbReference>
<reference evidence="2" key="1">
    <citation type="submission" date="2021-02" db="EMBL/GenBank/DDBJ databases">
        <authorList>
            <person name="Nowell W R."/>
        </authorList>
    </citation>
    <scope>NUCLEOTIDE SEQUENCE</scope>
</reference>
<feature type="compositionally biased region" description="Polar residues" evidence="1">
    <location>
        <begin position="801"/>
        <end position="814"/>
    </location>
</feature>
<accession>A0A815GAM4</accession>
<proteinExistence type="predicted"/>
<dbReference type="OrthoDB" id="9992245at2759"/>
<protein>
    <submittedName>
        <fullName evidence="2">Uncharacterized protein</fullName>
    </submittedName>
</protein>
<evidence type="ECO:0000256" key="1">
    <source>
        <dbReference type="SAM" id="MobiDB-lite"/>
    </source>
</evidence>
<dbReference type="AlphaFoldDB" id="A0A815GAM4"/>
<comment type="caution">
    <text evidence="2">The sequence shown here is derived from an EMBL/GenBank/DDBJ whole genome shotgun (WGS) entry which is preliminary data.</text>
</comment>
<gene>
    <name evidence="2" type="ORF">EDS130_LOCUS32473</name>
</gene>
<evidence type="ECO:0000313" key="3">
    <source>
        <dbReference type="Proteomes" id="UP000663852"/>
    </source>
</evidence>
<organism evidence="2 3">
    <name type="scientific">Adineta ricciae</name>
    <name type="common">Rotifer</name>
    <dbReference type="NCBI Taxonomy" id="249248"/>
    <lineage>
        <taxon>Eukaryota</taxon>
        <taxon>Metazoa</taxon>
        <taxon>Spiralia</taxon>
        <taxon>Gnathifera</taxon>
        <taxon>Rotifera</taxon>
        <taxon>Eurotatoria</taxon>
        <taxon>Bdelloidea</taxon>
        <taxon>Adinetida</taxon>
        <taxon>Adinetidae</taxon>
        <taxon>Adineta</taxon>
    </lineage>
</organism>
<feature type="region of interest" description="Disordered" evidence="1">
    <location>
        <begin position="801"/>
        <end position="844"/>
    </location>
</feature>
<dbReference type="EMBL" id="CAJNOJ010000249">
    <property type="protein sequence ID" value="CAF1336208.1"/>
    <property type="molecule type" value="Genomic_DNA"/>
</dbReference>
<feature type="region of interest" description="Disordered" evidence="1">
    <location>
        <begin position="945"/>
        <end position="964"/>
    </location>
</feature>